<evidence type="ECO:0000256" key="3">
    <source>
        <dbReference type="PROSITE-ProRule" id="PRU10141"/>
    </source>
</evidence>
<dbReference type="PROSITE" id="PS00108">
    <property type="entry name" value="PROTEIN_KINASE_ST"/>
    <property type="match status" value="1"/>
</dbReference>
<dbReference type="GO" id="GO:0045719">
    <property type="term" value="P:negative regulation of glycogen biosynthetic process"/>
    <property type="evidence" value="ECO:0007669"/>
    <property type="project" value="TreeGrafter"/>
</dbReference>
<gene>
    <name evidence="6" type="ORF">A7U60_g5977</name>
</gene>
<feature type="region of interest" description="Disordered" evidence="4">
    <location>
        <begin position="360"/>
        <end position="397"/>
    </location>
</feature>
<name>A0A9Q5HVU2_SANBA</name>
<keyword evidence="6" id="KW-0808">Transferase</keyword>
<protein>
    <submittedName>
        <fullName evidence="6">Kinase-like protein</fullName>
    </submittedName>
</protein>
<proteinExistence type="predicted"/>
<dbReference type="SMART" id="SM00220">
    <property type="entry name" value="S_TKc"/>
    <property type="match status" value="1"/>
</dbReference>
<evidence type="ECO:0000256" key="1">
    <source>
        <dbReference type="ARBA" id="ARBA00022741"/>
    </source>
</evidence>
<keyword evidence="6" id="KW-0418">Kinase</keyword>
<sequence length="591" mass="65334">MSGSSPTSFQRKTAPNTTSASGGTGSQQSALDISVSMDLGDVSSDDGENLYTPVSDSAQLVEVVYPPGPSDTLEPKEDLGKRATAATIAHCQAMGLSSFSSPQKSLDSPMSKGFLSASVSSLSDLSSPSLASPSLDSSMLCSTSLLETKISLEDSSLDLYPSSADSAFVPLSSPQRLSSVDISPDSRIRAVEMILPVRPSPPRKRPSDSESPLNRTGVGQKPKLPRVSGPEFLPSTLGTSYCARFPQNHRLRSDFVRTYALEAELGSGGYGFVMTARHRQDSHEVAVKFISRDKIPRYGWVKDECGKKVPKEAWFLSKISHPAIVKFYDLYEDDVYFYLVMELHGTPWVKRTRKPAHVRQSSREVDSVDKNVPPVSSRAAAQDATLRQPKNFKHTKGPLARPTFARRASHDLFECIEQSKHKRFSEDDAKYIFAQLIDVVDYLDRLGITHCDIKDENVVIDKDLKIKLVDFGSVVSVNPAQERPFYKTFYGTAAYASPEIIREKPYQAPPAEIWAIGVLLSFLITGMSPFPTEDDKRNGRIVLDDANRRRMSDDCFNLLQRCLEVDPNLRANLAEVKVHPWLADGYERLLA</sequence>
<dbReference type="GO" id="GO:0005634">
    <property type="term" value="C:nucleus"/>
    <property type="evidence" value="ECO:0007669"/>
    <property type="project" value="TreeGrafter"/>
</dbReference>
<keyword evidence="2 3" id="KW-0067">ATP-binding</keyword>
<dbReference type="PROSITE" id="PS00107">
    <property type="entry name" value="PROTEIN_KINASE_ATP"/>
    <property type="match status" value="1"/>
</dbReference>
<dbReference type="Pfam" id="PF00069">
    <property type="entry name" value="Pkinase"/>
    <property type="match status" value="2"/>
</dbReference>
<dbReference type="EMBL" id="LNZH02000198">
    <property type="protein sequence ID" value="OCB86804.1"/>
    <property type="molecule type" value="Genomic_DNA"/>
</dbReference>
<dbReference type="GO" id="GO:0005829">
    <property type="term" value="C:cytosol"/>
    <property type="evidence" value="ECO:0007669"/>
    <property type="project" value="TreeGrafter"/>
</dbReference>
<comment type="caution">
    <text evidence="6">The sequence shown here is derived from an EMBL/GenBank/DDBJ whole genome shotgun (WGS) entry which is preliminary data.</text>
</comment>
<dbReference type="Proteomes" id="UP000757232">
    <property type="component" value="Unassembled WGS sequence"/>
</dbReference>
<dbReference type="GO" id="GO:0035556">
    <property type="term" value="P:intracellular signal transduction"/>
    <property type="evidence" value="ECO:0007669"/>
    <property type="project" value="TreeGrafter"/>
</dbReference>
<dbReference type="PROSITE" id="PS50011">
    <property type="entry name" value="PROTEIN_KINASE_DOM"/>
    <property type="match status" value="1"/>
</dbReference>
<keyword evidence="1 3" id="KW-0547">Nucleotide-binding</keyword>
<evidence type="ECO:0000259" key="5">
    <source>
        <dbReference type="PROSITE" id="PS50011"/>
    </source>
</evidence>
<dbReference type="InterPro" id="IPR008271">
    <property type="entry name" value="Ser/Thr_kinase_AS"/>
</dbReference>
<dbReference type="Gene3D" id="1.10.510.10">
    <property type="entry name" value="Transferase(Phosphotransferase) domain 1"/>
    <property type="match status" value="1"/>
</dbReference>
<evidence type="ECO:0000313" key="7">
    <source>
        <dbReference type="Proteomes" id="UP000757232"/>
    </source>
</evidence>
<organism evidence="6 7">
    <name type="scientific">Sanghuangporus baumii</name>
    <name type="common">Phellinus baumii</name>
    <dbReference type="NCBI Taxonomy" id="108892"/>
    <lineage>
        <taxon>Eukaryota</taxon>
        <taxon>Fungi</taxon>
        <taxon>Dikarya</taxon>
        <taxon>Basidiomycota</taxon>
        <taxon>Agaricomycotina</taxon>
        <taxon>Agaricomycetes</taxon>
        <taxon>Hymenochaetales</taxon>
        <taxon>Hymenochaetaceae</taxon>
        <taxon>Sanghuangporus</taxon>
    </lineage>
</organism>
<feature type="region of interest" description="Disordered" evidence="4">
    <location>
        <begin position="1"/>
        <end position="58"/>
    </location>
</feature>
<dbReference type="Gene3D" id="3.30.200.20">
    <property type="entry name" value="Phosphorylase Kinase, domain 1"/>
    <property type="match status" value="1"/>
</dbReference>
<dbReference type="OrthoDB" id="10252171at2759"/>
<dbReference type="PANTHER" id="PTHR24346:SF72">
    <property type="entry name" value="CAMK PROTEIN KINASE"/>
    <property type="match status" value="1"/>
</dbReference>
<reference evidence="6" key="1">
    <citation type="submission" date="2016-06" db="EMBL/GenBank/DDBJ databases">
        <title>Draft Genome sequence of the fungus Inonotus baumii.</title>
        <authorList>
            <person name="Zhu H."/>
            <person name="Lin W."/>
        </authorList>
    </citation>
    <scope>NUCLEOTIDE SEQUENCE</scope>
    <source>
        <strain evidence="6">821</strain>
    </source>
</reference>
<keyword evidence="7" id="KW-1185">Reference proteome</keyword>
<evidence type="ECO:0000256" key="4">
    <source>
        <dbReference type="SAM" id="MobiDB-lite"/>
    </source>
</evidence>
<accession>A0A9Q5HVU2</accession>
<evidence type="ECO:0000313" key="6">
    <source>
        <dbReference type="EMBL" id="OCB86804.1"/>
    </source>
</evidence>
<dbReference type="GO" id="GO:0005524">
    <property type="term" value="F:ATP binding"/>
    <property type="evidence" value="ECO:0007669"/>
    <property type="project" value="UniProtKB-UniRule"/>
</dbReference>
<feature type="compositionally biased region" description="Polar residues" evidence="4">
    <location>
        <begin position="1"/>
        <end position="16"/>
    </location>
</feature>
<dbReference type="InterPro" id="IPR011009">
    <property type="entry name" value="Kinase-like_dom_sf"/>
</dbReference>
<feature type="region of interest" description="Disordered" evidence="4">
    <location>
        <begin position="192"/>
        <end position="229"/>
    </location>
</feature>
<feature type="binding site" evidence="3">
    <location>
        <position position="288"/>
    </location>
    <ligand>
        <name>ATP</name>
        <dbReference type="ChEBI" id="CHEBI:30616"/>
    </ligand>
</feature>
<dbReference type="AlphaFoldDB" id="A0A9Q5HVU2"/>
<dbReference type="PANTHER" id="PTHR24346">
    <property type="entry name" value="MAP/MICROTUBULE AFFINITY-REGULATING KINASE"/>
    <property type="match status" value="1"/>
</dbReference>
<feature type="domain" description="Protein kinase" evidence="5">
    <location>
        <begin position="259"/>
        <end position="582"/>
    </location>
</feature>
<dbReference type="InterPro" id="IPR017441">
    <property type="entry name" value="Protein_kinase_ATP_BS"/>
</dbReference>
<dbReference type="FunFam" id="3.30.200.20:FF:000314">
    <property type="entry name" value="Serine/threonine protein kinase"/>
    <property type="match status" value="1"/>
</dbReference>
<dbReference type="GO" id="GO:0004674">
    <property type="term" value="F:protein serine/threonine kinase activity"/>
    <property type="evidence" value="ECO:0007669"/>
    <property type="project" value="TreeGrafter"/>
</dbReference>
<dbReference type="SUPFAM" id="SSF56112">
    <property type="entry name" value="Protein kinase-like (PK-like)"/>
    <property type="match status" value="1"/>
</dbReference>
<dbReference type="InterPro" id="IPR000719">
    <property type="entry name" value="Prot_kinase_dom"/>
</dbReference>
<evidence type="ECO:0000256" key="2">
    <source>
        <dbReference type="ARBA" id="ARBA00022840"/>
    </source>
</evidence>
<feature type="compositionally biased region" description="Low complexity" evidence="4">
    <location>
        <begin position="17"/>
        <end position="30"/>
    </location>
</feature>